<dbReference type="Proteomes" id="UP000233837">
    <property type="component" value="Unassembled WGS sequence"/>
</dbReference>
<dbReference type="EMBL" id="KZ503460">
    <property type="protein sequence ID" value="PKU63759.1"/>
    <property type="molecule type" value="Genomic_DNA"/>
</dbReference>
<organism evidence="1 2">
    <name type="scientific">Dendrobium catenatum</name>
    <dbReference type="NCBI Taxonomy" id="906689"/>
    <lineage>
        <taxon>Eukaryota</taxon>
        <taxon>Viridiplantae</taxon>
        <taxon>Streptophyta</taxon>
        <taxon>Embryophyta</taxon>
        <taxon>Tracheophyta</taxon>
        <taxon>Spermatophyta</taxon>
        <taxon>Magnoliopsida</taxon>
        <taxon>Liliopsida</taxon>
        <taxon>Asparagales</taxon>
        <taxon>Orchidaceae</taxon>
        <taxon>Epidendroideae</taxon>
        <taxon>Malaxideae</taxon>
        <taxon>Dendrobiinae</taxon>
        <taxon>Dendrobium</taxon>
    </lineage>
</organism>
<sequence length="105" mass="11534">MKQEKQQSRSSRLQDELCAFLFVALLFPRTEIPLHRPHCAGGTGEVAAAFAWGADCADAGYLAVVDVEQVDHVHDWFYDDAVGFGDGDAELNEPVGKMKVLGLRK</sequence>
<reference evidence="1 2" key="2">
    <citation type="journal article" date="2017" name="Nature">
        <title>The Apostasia genome and the evolution of orchids.</title>
        <authorList>
            <person name="Zhang G.Q."/>
            <person name="Liu K.W."/>
            <person name="Li Z."/>
            <person name="Lohaus R."/>
            <person name="Hsiao Y.Y."/>
            <person name="Niu S.C."/>
            <person name="Wang J.Y."/>
            <person name="Lin Y.C."/>
            <person name="Xu Q."/>
            <person name="Chen L.J."/>
            <person name="Yoshida K."/>
            <person name="Fujiwara S."/>
            <person name="Wang Z.W."/>
            <person name="Zhang Y.Q."/>
            <person name="Mitsuda N."/>
            <person name="Wang M."/>
            <person name="Liu G.H."/>
            <person name="Pecoraro L."/>
            <person name="Huang H.X."/>
            <person name="Xiao X.J."/>
            <person name="Lin M."/>
            <person name="Wu X.Y."/>
            <person name="Wu W.L."/>
            <person name="Chen Y.Y."/>
            <person name="Chang S.B."/>
            <person name="Sakamoto S."/>
            <person name="Ohme-Takagi M."/>
            <person name="Yagi M."/>
            <person name="Zeng S.J."/>
            <person name="Shen C.Y."/>
            <person name="Yeh C.M."/>
            <person name="Luo Y.B."/>
            <person name="Tsai W.C."/>
            <person name="Van de Peer Y."/>
            <person name="Liu Z.J."/>
        </authorList>
    </citation>
    <scope>NUCLEOTIDE SEQUENCE [LARGE SCALE GENOMIC DNA]</scope>
    <source>
        <tissue evidence="1">The whole plant</tissue>
    </source>
</reference>
<gene>
    <name evidence="1" type="ORF">MA16_Dca010677</name>
</gene>
<evidence type="ECO:0000313" key="2">
    <source>
        <dbReference type="Proteomes" id="UP000233837"/>
    </source>
</evidence>
<proteinExistence type="predicted"/>
<evidence type="ECO:0000313" key="1">
    <source>
        <dbReference type="EMBL" id="PKU63759.1"/>
    </source>
</evidence>
<reference evidence="1 2" key="1">
    <citation type="journal article" date="2016" name="Sci. Rep.">
        <title>The Dendrobium catenatum Lindl. genome sequence provides insights into polysaccharide synthase, floral development and adaptive evolution.</title>
        <authorList>
            <person name="Zhang G.Q."/>
            <person name="Xu Q."/>
            <person name="Bian C."/>
            <person name="Tsai W.C."/>
            <person name="Yeh C.M."/>
            <person name="Liu K.W."/>
            <person name="Yoshida K."/>
            <person name="Zhang L.S."/>
            <person name="Chang S.B."/>
            <person name="Chen F."/>
            <person name="Shi Y."/>
            <person name="Su Y.Y."/>
            <person name="Zhang Y.Q."/>
            <person name="Chen L.J."/>
            <person name="Yin Y."/>
            <person name="Lin M."/>
            <person name="Huang H."/>
            <person name="Deng H."/>
            <person name="Wang Z.W."/>
            <person name="Zhu S.L."/>
            <person name="Zhao X."/>
            <person name="Deng C."/>
            <person name="Niu S.C."/>
            <person name="Huang J."/>
            <person name="Wang M."/>
            <person name="Liu G.H."/>
            <person name="Yang H.J."/>
            <person name="Xiao X.J."/>
            <person name="Hsiao Y.Y."/>
            <person name="Wu W.L."/>
            <person name="Chen Y.Y."/>
            <person name="Mitsuda N."/>
            <person name="Ohme-Takagi M."/>
            <person name="Luo Y.B."/>
            <person name="Van de Peer Y."/>
            <person name="Liu Z.J."/>
        </authorList>
    </citation>
    <scope>NUCLEOTIDE SEQUENCE [LARGE SCALE GENOMIC DNA]</scope>
    <source>
        <tissue evidence="1">The whole plant</tissue>
    </source>
</reference>
<protein>
    <submittedName>
        <fullName evidence="1">Uncharacterized protein</fullName>
    </submittedName>
</protein>
<accession>A0A2I0VK09</accession>
<name>A0A2I0VK09_9ASPA</name>
<dbReference type="AlphaFoldDB" id="A0A2I0VK09"/>
<keyword evidence="2" id="KW-1185">Reference proteome</keyword>